<protein>
    <recommendedName>
        <fullName evidence="3">60S ribosomal protein L10</fullName>
    </recommendedName>
</protein>
<dbReference type="Proteomes" id="UP001159641">
    <property type="component" value="Unassembled WGS sequence"/>
</dbReference>
<comment type="caution">
    <text evidence="1">The sequence shown here is derived from an EMBL/GenBank/DDBJ whole genome shotgun (WGS) entry which is preliminary data.</text>
</comment>
<dbReference type="GO" id="GO:0005840">
    <property type="term" value="C:ribosome"/>
    <property type="evidence" value="ECO:0007669"/>
    <property type="project" value="InterPro"/>
</dbReference>
<sequence length="97" mass="10559">MRGAFGELQSTGARGHDGQVIMSIHTKLQDEEHVTAALCRAKSKCSGLQKIYVSTKWGLTKFNADEFDDMVAEKRLIPDGCGVKYSPSRGPWTCGGP</sequence>
<dbReference type="Gene3D" id="3.30.60.300">
    <property type="match status" value="1"/>
</dbReference>
<dbReference type="FunFam" id="3.30.60.300:FF:000001">
    <property type="entry name" value="60S ribosomal protein L10"/>
    <property type="match status" value="1"/>
</dbReference>
<dbReference type="SUPFAM" id="SSF54686">
    <property type="entry name" value="Ribosomal protein L16p/L10e"/>
    <property type="match status" value="1"/>
</dbReference>
<reference evidence="1 2" key="1">
    <citation type="submission" date="2022-11" db="EMBL/GenBank/DDBJ databases">
        <title>Whole genome sequence of Eschrichtius robustus ER-17-0199.</title>
        <authorList>
            <person name="Bruniche-Olsen A."/>
            <person name="Black A.N."/>
            <person name="Fields C.J."/>
            <person name="Walden K."/>
            <person name="Dewoody J.A."/>
        </authorList>
    </citation>
    <scope>NUCLEOTIDE SEQUENCE [LARGE SCALE GENOMIC DNA]</scope>
    <source>
        <strain evidence="1">ER-17-0199</strain>
        <tissue evidence="1">Blubber</tissue>
    </source>
</reference>
<keyword evidence="2" id="KW-1185">Reference proteome</keyword>
<dbReference type="InterPro" id="IPR036920">
    <property type="entry name" value="Ribosomal_uL16_sf"/>
</dbReference>
<dbReference type="PANTHER" id="PTHR11726">
    <property type="entry name" value="60S RIBOSOMAL PROTEIN L10"/>
    <property type="match status" value="1"/>
</dbReference>
<dbReference type="Gene3D" id="3.90.1170.10">
    <property type="entry name" value="Ribosomal protein L10e/L16"/>
    <property type="match status" value="1"/>
</dbReference>
<evidence type="ECO:0000313" key="2">
    <source>
        <dbReference type="Proteomes" id="UP001159641"/>
    </source>
</evidence>
<gene>
    <name evidence="1" type="ORF">J1605_016168</name>
</gene>
<name>A0AB34GAY8_ESCRO</name>
<proteinExistence type="predicted"/>
<organism evidence="1 2">
    <name type="scientific">Eschrichtius robustus</name>
    <name type="common">California gray whale</name>
    <name type="synonym">Eschrichtius gibbosus</name>
    <dbReference type="NCBI Taxonomy" id="9764"/>
    <lineage>
        <taxon>Eukaryota</taxon>
        <taxon>Metazoa</taxon>
        <taxon>Chordata</taxon>
        <taxon>Craniata</taxon>
        <taxon>Vertebrata</taxon>
        <taxon>Euteleostomi</taxon>
        <taxon>Mammalia</taxon>
        <taxon>Eutheria</taxon>
        <taxon>Laurasiatheria</taxon>
        <taxon>Artiodactyla</taxon>
        <taxon>Whippomorpha</taxon>
        <taxon>Cetacea</taxon>
        <taxon>Mysticeti</taxon>
        <taxon>Eschrichtiidae</taxon>
        <taxon>Eschrichtius</taxon>
    </lineage>
</organism>
<evidence type="ECO:0000313" key="1">
    <source>
        <dbReference type="EMBL" id="KAJ8775770.1"/>
    </source>
</evidence>
<accession>A0AB34GAY8</accession>
<dbReference type="GO" id="GO:0006412">
    <property type="term" value="P:translation"/>
    <property type="evidence" value="ECO:0007669"/>
    <property type="project" value="InterPro"/>
</dbReference>
<dbReference type="InterPro" id="IPR001197">
    <property type="entry name" value="Ribosomal_uL16_euk_arch"/>
</dbReference>
<dbReference type="EMBL" id="JAIQCJ010002574">
    <property type="protein sequence ID" value="KAJ8775770.1"/>
    <property type="molecule type" value="Genomic_DNA"/>
</dbReference>
<evidence type="ECO:0008006" key="3">
    <source>
        <dbReference type="Google" id="ProtNLM"/>
    </source>
</evidence>
<dbReference type="GO" id="GO:0003735">
    <property type="term" value="F:structural constituent of ribosome"/>
    <property type="evidence" value="ECO:0007669"/>
    <property type="project" value="InterPro"/>
</dbReference>
<dbReference type="AlphaFoldDB" id="A0AB34GAY8"/>